<dbReference type="Proteomes" id="UP000436483">
    <property type="component" value="Unassembled WGS sequence"/>
</dbReference>
<dbReference type="InterPro" id="IPR023401">
    <property type="entry name" value="ODC_N"/>
</dbReference>
<gene>
    <name evidence="2" type="ORF">GR328_09715</name>
</gene>
<evidence type="ECO:0000313" key="3">
    <source>
        <dbReference type="Proteomes" id="UP000436483"/>
    </source>
</evidence>
<dbReference type="AlphaFoldDB" id="A0A7X3MR54"/>
<dbReference type="InterPro" id="IPR003462">
    <property type="entry name" value="ODC_Mu_crystall"/>
</dbReference>
<dbReference type="PANTHER" id="PTHR13812:SF19">
    <property type="entry name" value="KETIMINE REDUCTASE MU-CRYSTALLIN"/>
    <property type="match status" value="1"/>
</dbReference>
<sequence>MLFVSEAESAALASHEMAREAVRQALIDACDAQAKSFPVVHGHGSNPANRFTVKAAAAREVAGLKVGSYWPGNLDIGLPRHNSLILLFDQEKGRIGAAIEAGTLNAYRTAAADAVAAEALARRDAETLAIFGAGHQARYECAAVAKVRPIRRVLVVARNPAQATVMIAELAAQGIAAEPASAEAACSAADIIVTATSATAPLFKAEWVRPGTHVASMGSDATGKQELPPELLAGATLFCDLPSQSRVIGEFQHAPDGADLIAIGEVLVGRHPGRRSDQEITVFDSSGLSIQDLYIARHLLAKRGASHAQ</sequence>
<reference evidence="2 3" key="2">
    <citation type="submission" date="2020-01" db="EMBL/GenBank/DDBJ databases">
        <title>Microvirga sp. nov., an arsenate reduction bacterium isolated from Tibet hotspring sediments.</title>
        <authorList>
            <person name="Xian W.-D."/>
            <person name="Li W.-J."/>
        </authorList>
    </citation>
    <scope>NUCLEOTIDE SEQUENCE [LARGE SCALE GENOMIC DNA]</scope>
    <source>
        <strain evidence="2 3">KCTC 23863</strain>
    </source>
</reference>
<dbReference type="Pfam" id="PF02423">
    <property type="entry name" value="OCD_Mu_crystall"/>
    <property type="match status" value="1"/>
</dbReference>
<reference evidence="2 3" key="1">
    <citation type="submission" date="2019-12" db="EMBL/GenBank/DDBJ databases">
        <authorList>
            <person name="Yuan C.-G."/>
        </authorList>
    </citation>
    <scope>NUCLEOTIDE SEQUENCE [LARGE SCALE GENOMIC DNA]</scope>
    <source>
        <strain evidence="2 3">KCTC 23863</strain>
    </source>
</reference>
<name>A0A7X3MR54_9HYPH</name>
<evidence type="ECO:0000256" key="1">
    <source>
        <dbReference type="ARBA" id="ARBA00008903"/>
    </source>
</evidence>
<organism evidence="2 3">
    <name type="scientific">Microvirga makkahensis</name>
    <dbReference type="NCBI Taxonomy" id="1128670"/>
    <lineage>
        <taxon>Bacteria</taxon>
        <taxon>Pseudomonadati</taxon>
        <taxon>Pseudomonadota</taxon>
        <taxon>Alphaproteobacteria</taxon>
        <taxon>Hyphomicrobiales</taxon>
        <taxon>Methylobacteriaceae</taxon>
        <taxon>Microvirga</taxon>
    </lineage>
</organism>
<dbReference type="SUPFAM" id="SSF51735">
    <property type="entry name" value="NAD(P)-binding Rossmann-fold domains"/>
    <property type="match status" value="1"/>
</dbReference>
<proteinExistence type="inferred from homology"/>
<comment type="similarity">
    <text evidence="1">Belongs to the ornithine cyclodeaminase/mu-crystallin family.</text>
</comment>
<dbReference type="RefSeq" id="WP_160884304.1">
    <property type="nucleotide sequence ID" value="NZ_WURB01000005.1"/>
</dbReference>
<protein>
    <submittedName>
        <fullName evidence="2">Ornithine cyclodeaminase family protein</fullName>
    </submittedName>
</protein>
<dbReference type="Gene3D" id="3.40.50.720">
    <property type="entry name" value="NAD(P)-binding Rossmann-like Domain"/>
    <property type="match status" value="1"/>
</dbReference>
<comment type="caution">
    <text evidence="2">The sequence shown here is derived from an EMBL/GenBank/DDBJ whole genome shotgun (WGS) entry which is preliminary data.</text>
</comment>
<dbReference type="GO" id="GO:0005737">
    <property type="term" value="C:cytoplasm"/>
    <property type="evidence" value="ECO:0007669"/>
    <property type="project" value="TreeGrafter"/>
</dbReference>
<dbReference type="PANTHER" id="PTHR13812">
    <property type="entry name" value="KETIMINE REDUCTASE MU-CRYSTALLIN"/>
    <property type="match status" value="1"/>
</dbReference>
<dbReference type="EMBL" id="WURB01000005">
    <property type="protein sequence ID" value="MXQ11727.1"/>
    <property type="molecule type" value="Genomic_DNA"/>
</dbReference>
<dbReference type="OrthoDB" id="9801817at2"/>
<dbReference type="InterPro" id="IPR036291">
    <property type="entry name" value="NAD(P)-bd_dom_sf"/>
</dbReference>
<keyword evidence="3" id="KW-1185">Reference proteome</keyword>
<dbReference type="PIRSF" id="PIRSF001439">
    <property type="entry name" value="CryM"/>
    <property type="match status" value="1"/>
</dbReference>
<dbReference type="Gene3D" id="3.30.1780.10">
    <property type="entry name" value="ornithine cyclodeaminase, domain 1"/>
    <property type="match status" value="1"/>
</dbReference>
<accession>A0A7X3MR54</accession>
<evidence type="ECO:0000313" key="2">
    <source>
        <dbReference type="EMBL" id="MXQ11727.1"/>
    </source>
</evidence>